<keyword evidence="3" id="KW-1185">Reference proteome</keyword>
<feature type="non-terminal residue" evidence="2">
    <location>
        <position position="1"/>
    </location>
</feature>
<dbReference type="PANTHER" id="PTHR33840">
    <property type="match status" value="1"/>
</dbReference>
<accession>A0A8H7SHI7</accession>
<dbReference type="Pfam" id="PF09994">
    <property type="entry name" value="T6SS_Tle1-like_cat"/>
    <property type="match status" value="1"/>
</dbReference>
<protein>
    <recommendedName>
        <fullName evidence="1">T6SS Phospholipase effector Tle1-like catalytic domain-containing protein</fullName>
    </recommendedName>
</protein>
<reference evidence="2 3" key="1">
    <citation type="submission" date="2020-12" db="EMBL/GenBank/DDBJ databases">
        <title>Metabolic potential, ecology and presence of endohyphal bacteria is reflected in genomic diversity of Mucoromycotina.</title>
        <authorList>
            <person name="Muszewska A."/>
            <person name="Okrasinska A."/>
            <person name="Steczkiewicz K."/>
            <person name="Drgas O."/>
            <person name="Orlowska M."/>
            <person name="Perlinska-Lenart U."/>
            <person name="Aleksandrzak-Piekarczyk T."/>
            <person name="Szatraj K."/>
            <person name="Zielenkiewicz U."/>
            <person name="Pilsyk S."/>
            <person name="Malc E."/>
            <person name="Mieczkowski P."/>
            <person name="Kruszewska J.S."/>
            <person name="Biernat P."/>
            <person name="Pawlowska J."/>
        </authorList>
    </citation>
    <scope>NUCLEOTIDE SEQUENCE [LARGE SCALE GENOMIC DNA]</scope>
    <source>
        <strain evidence="2 3">CBS 142.35</strain>
    </source>
</reference>
<dbReference type="Proteomes" id="UP000646827">
    <property type="component" value="Unassembled WGS sequence"/>
</dbReference>
<proteinExistence type="predicted"/>
<feature type="domain" description="T6SS Phospholipase effector Tle1-like catalytic" evidence="1">
    <location>
        <begin position="17"/>
        <end position="301"/>
    </location>
</feature>
<name>A0A8H7SHI7_9FUNG</name>
<dbReference type="AlphaFoldDB" id="A0A8H7SHI7"/>
<organism evidence="2 3">
    <name type="scientific">Circinella minor</name>
    <dbReference type="NCBI Taxonomy" id="1195481"/>
    <lineage>
        <taxon>Eukaryota</taxon>
        <taxon>Fungi</taxon>
        <taxon>Fungi incertae sedis</taxon>
        <taxon>Mucoromycota</taxon>
        <taxon>Mucoromycotina</taxon>
        <taxon>Mucoromycetes</taxon>
        <taxon>Mucorales</taxon>
        <taxon>Lichtheimiaceae</taxon>
        <taxon>Circinella</taxon>
    </lineage>
</organism>
<evidence type="ECO:0000259" key="1">
    <source>
        <dbReference type="Pfam" id="PF09994"/>
    </source>
</evidence>
<sequence>TTLPESATVNAAVCRQRIIVCMDGTWDAASARTNVFRFYNSLKTSYPLLQSTHQEQEQKEKCSLPYDKTVCWSQVAHYVKGVGTRNERIQKYLGGAFGLGISDQILTAYAFLSENYKGEQDEIWLLGASRGGYAARSLTGMIYNVGLLPCEHITVALDKAYSLYRRADKKSHPNNPEAIAFRHRYDCWEPDIKFVGCFDTVGSLGVPRLPWFAGGSLLWNLFHGLHSFHDEKLSPNVKLAFHALSIHEQREWFRPTIMKYESIKRSDQILEQLWFPGTHSDVIGGPKASRVLCNHSLRWMMIKAQECGLVFKLPIDEVCGARAFLYNDSYKNQLVYRLLPRTDRYIDPILFRNRNALYMNGHFSEYITNEQLRLFRSKALDKFLSNIKEQEKGNDNNGSSSTSSRK</sequence>
<gene>
    <name evidence="2" type="ORF">INT45_011059</name>
</gene>
<evidence type="ECO:0000313" key="3">
    <source>
        <dbReference type="Proteomes" id="UP000646827"/>
    </source>
</evidence>
<dbReference type="PANTHER" id="PTHR33840:SF1">
    <property type="entry name" value="TLE1 PHOSPHOLIPASE DOMAIN-CONTAINING PROTEIN"/>
    <property type="match status" value="1"/>
</dbReference>
<dbReference type="EMBL" id="JAEPRB010000001">
    <property type="protein sequence ID" value="KAG2228267.1"/>
    <property type="molecule type" value="Genomic_DNA"/>
</dbReference>
<evidence type="ECO:0000313" key="2">
    <source>
        <dbReference type="EMBL" id="KAG2228267.1"/>
    </source>
</evidence>
<dbReference type="OrthoDB" id="59699at2759"/>
<dbReference type="InterPro" id="IPR018712">
    <property type="entry name" value="Tle1-like_cat"/>
</dbReference>
<comment type="caution">
    <text evidence="2">The sequence shown here is derived from an EMBL/GenBank/DDBJ whole genome shotgun (WGS) entry which is preliminary data.</text>
</comment>